<keyword evidence="2" id="KW-0547">Nucleotide-binding</keyword>
<dbReference type="InterPro" id="IPR027417">
    <property type="entry name" value="P-loop_NTPase"/>
</dbReference>
<evidence type="ECO:0000256" key="1">
    <source>
        <dbReference type="ARBA" id="ARBA00022448"/>
    </source>
</evidence>
<keyword evidence="6" id="KW-1185">Reference proteome</keyword>
<evidence type="ECO:0000256" key="2">
    <source>
        <dbReference type="ARBA" id="ARBA00022741"/>
    </source>
</evidence>
<dbReference type="STRING" id="177413.SAMN05660859_3951"/>
<dbReference type="EMBL" id="FMTP01000008">
    <property type="protein sequence ID" value="SCW93428.1"/>
    <property type="molecule type" value="Genomic_DNA"/>
</dbReference>
<dbReference type="CDD" id="cd03219">
    <property type="entry name" value="ABC_Mj1267_LivG_branched"/>
    <property type="match status" value="1"/>
</dbReference>
<dbReference type="GO" id="GO:0016887">
    <property type="term" value="F:ATP hydrolysis activity"/>
    <property type="evidence" value="ECO:0007669"/>
    <property type="project" value="InterPro"/>
</dbReference>
<dbReference type="PROSITE" id="PS50893">
    <property type="entry name" value="ABC_TRANSPORTER_2"/>
    <property type="match status" value="1"/>
</dbReference>
<dbReference type="GO" id="GO:0005886">
    <property type="term" value="C:plasma membrane"/>
    <property type="evidence" value="ECO:0007669"/>
    <property type="project" value="TreeGrafter"/>
</dbReference>
<dbReference type="PANTHER" id="PTHR45772">
    <property type="entry name" value="CONSERVED COMPONENT OF ABC TRANSPORTER FOR NATURAL AMINO ACIDS-RELATED"/>
    <property type="match status" value="1"/>
</dbReference>
<keyword evidence="3 5" id="KW-0067">ATP-binding</keyword>
<gene>
    <name evidence="5" type="ORF">SAMN05660859_3951</name>
</gene>
<dbReference type="InterPro" id="IPR017781">
    <property type="entry name" value="ABC_transptr_urea_ATP-bd_UrtD"/>
</dbReference>
<evidence type="ECO:0000313" key="6">
    <source>
        <dbReference type="Proteomes" id="UP000198889"/>
    </source>
</evidence>
<dbReference type="InterPro" id="IPR051120">
    <property type="entry name" value="ABC_AA/LPS_Transport"/>
</dbReference>
<dbReference type="SMART" id="SM00382">
    <property type="entry name" value="AAA"/>
    <property type="match status" value="1"/>
</dbReference>
<dbReference type="RefSeq" id="WP_091443246.1">
    <property type="nucleotide sequence ID" value="NZ_FMTP01000008.1"/>
</dbReference>
<evidence type="ECO:0000259" key="4">
    <source>
        <dbReference type="PROSITE" id="PS50893"/>
    </source>
</evidence>
<proteinExistence type="predicted"/>
<dbReference type="Proteomes" id="UP000198889">
    <property type="component" value="Unassembled WGS sequence"/>
</dbReference>
<dbReference type="AlphaFoldDB" id="A0A1G4UIE0"/>
<name>A0A1G4UIE0_9HYPH</name>
<dbReference type="InterPro" id="IPR003439">
    <property type="entry name" value="ABC_transporter-like_ATP-bd"/>
</dbReference>
<evidence type="ECO:0000256" key="3">
    <source>
        <dbReference type="ARBA" id="ARBA00022840"/>
    </source>
</evidence>
<dbReference type="Pfam" id="PF00005">
    <property type="entry name" value="ABC_tran"/>
    <property type="match status" value="1"/>
</dbReference>
<dbReference type="Gene3D" id="3.40.50.300">
    <property type="entry name" value="P-loop containing nucleotide triphosphate hydrolases"/>
    <property type="match status" value="1"/>
</dbReference>
<dbReference type="GO" id="GO:0005524">
    <property type="term" value="F:ATP binding"/>
    <property type="evidence" value="ECO:0007669"/>
    <property type="project" value="UniProtKB-KW"/>
</dbReference>
<feature type="domain" description="ABC transporter" evidence="4">
    <location>
        <begin position="6"/>
        <end position="242"/>
    </location>
</feature>
<protein>
    <submittedName>
        <fullName evidence="5">Urea transport system ATP-binding protein</fullName>
    </submittedName>
</protein>
<dbReference type="PANTHER" id="PTHR45772:SF8">
    <property type="entry name" value="HIGH-AFFINITY BRANCHED-CHAIN AMINO ACID TRANSPORT ATP-BINDING PROTEIN"/>
    <property type="match status" value="1"/>
</dbReference>
<reference evidence="6" key="1">
    <citation type="submission" date="2016-10" db="EMBL/GenBank/DDBJ databases">
        <authorList>
            <person name="Varghese N."/>
            <person name="Submissions S."/>
        </authorList>
    </citation>
    <scope>NUCLEOTIDE SEQUENCE [LARGE SCALE GENOMIC DNA]</scope>
    <source>
        <strain evidence="6">CGMCC 1.1761</strain>
    </source>
</reference>
<organism evidence="5 6">
    <name type="scientific">Ancylobacter rudongensis</name>
    <dbReference type="NCBI Taxonomy" id="177413"/>
    <lineage>
        <taxon>Bacteria</taxon>
        <taxon>Pseudomonadati</taxon>
        <taxon>Pseudomonadota</taxon>
        <taxon>Alphaproteobacteria</taxon>
        <taxon>Hyphomicrobiales</taxon>
        <taxon>Xanthobacteraceae</taxon>
        <taxon>Ancylobacter</taxon>
    </lineage>
</organism>
<keyword evidence="1" id="KW-0813">Transport</keyword>
<dbReference type="InterPro" id="IPR003593">
    <property type="entry name" value="AAA+_ATPase"/>
</dbReference>
<accession>A0A1G4UIE0</accession>
<evidence type="ECO:0000313" key="5">
    <source>
        <dbReference type="EMBL" id="SCW93428.1"/>
    </source>
</evidence>
<dbReference type="NCBIfam" id="TIGR03411">
    <property type="entry name" value="urea_trans_UrtD"/>
    <property type="match status" value="1"/>
</dbReference>
<sequence length="242" mass="26288">MSLTALLVDGLTVRFGSFRALDELSLAIDYGEVRAIIGPNGAGKTTLLDVISGITRPKQGRVLFDGAIDLTGLSEAAIARAGLRRKFQKPSVFEGLSVRQHIAIGADVGFRTRLDAPALEDRVGEVLEIVGLVDQSHRLAGELSHGQKQWLEIGMVLASDPKVLMLDEPVAGLTDEETERTAALVRALKRPDRAIVVVEHDMDFVERIADRVTVLHEGRTLFEGSMDKVRADAAVVEVYLGR</sequence>
<dbReference type="SUPFAM" id="SSF52540">
    <property type="entry name" value="P-loop containing nucleoside triphosphate hydrolases"/>
    <property type="match status" value="1"/>
</dbReference>